<evidence type="ECO:0000259" key="8">
    <source>
        <dbReference type="PROSITE" id="PS50850"/>
    </source>
</evidence>
<feature type="transmembrane region" description="Helical" evidence="7">
    <location>
        <begin position="365"/>
        <end position="388"/>
    </location>
</feature>
<evidence type="ECO:0000256" key="4">
    <source>
        <dbReference type="ARBA" id="ARBA00022989"/>
    </source>
</evidence>
<dbReference type="GO" id="GO:0005351">
    <property type="term" value="F:carbohydrate:proton symporter activity"/>
    <property type="evidence" value="ECO:0007669"/>
    <property type="project" value="TreeGrafter"/>
</dbReference>
<feature type="domain" description="Major facilitator superfamily (MFS) profile" evidence="8">
    <location>
        <begin position="36"/>
        <end position="491"/>
    </location>
</feature>
<feature type="transmembrane region" description="Helical" evidence="7">
    <location>
        <begin position="122"/>
        <end position="139"/>
    </location>
</feature>
<name>A0A9W9W2X7_9EURO</name>
<keyword evidence="10" id="KW-1185">Reference proteome</keyword>
<evidence type="ECO:0000313" key="9">
    <source>
        <dbReference type="EMBL" id="KAJ5397615.1"/>
    </source>
</evidence>
<evidence type="ECO:0000256" key="3">
    <source>
        <dbReference type="ARBA" id="ARBA00022692"/>
    </source>
</evidence>
<dbReference type="PANTHER" id="PTHR48022">
    <property type="entry name" value="PLASTIDIC GLUCOSE TRANSPORTER 4"/>
    <property type="match status" value="1"/>
</dbReference>
<dbReference type="InterPro" id="IPR020846">
    <property type="entry name" value="MFS_dom"/>
</dbReference>
<organism evidence="9 10">
    <name type="scientific">Penicillium cosmopolitanum</name>
    <dbReference type="NCBI Taxonomy" id="1131564"/>
    <lineage>
        <taxon>Eukaryota</taxon>
        <taxon>Fungi</taxon>
        <taxon>Dikarya</taxon>
        <taxon>Ascomycota</taxon>
        <taxon>Pezizomycotina</taxon>
        <taxon>Eurotiomycetes</taxon>
        <taxon>Eurotiomycetidae</taxon>
        <taxon>Eurotiales</taxon>
        <taxon>Aspergillaceae</taxon>
        <taxon>Penicillium</taxon>
    </lineage>
</organism>
<feature type="transmembrane region" description="Helical" evidence="7">
    <location>
        <begin position="469"/>
        <end position="487"/>
    </location>
</feature>
<feature type="region of interest" description="Disordered" evidence="6">
    <location>
        <begin position="1"/>
        <end position="21"/>
    </location>
</feature>
<feature type="transmembrane region" description="Helical" evidence="7">
    <location>
        <begin position="34"/>
        <end position="59"/>
    </location>
</feature>
<feature type="transmembrane region" description="Helical" evidence="7">
    <location>
        <begin position="400"/>
        <end position="420"/>
    </location>
</feature>
<dbReference type="PROSITE" id="PS00217">
    <property type="entry name" value="SUGAR_TRANSPORT_2"/>
    <property type="match status" value="1"/>
</dbReference>
<keyword evidence="4 7" id="KW-1133">Transmembrane helix</keyword>
<dbReference type="InterPro" id="IPR005828">
    <property type="entry name" value="MFS_sugar_transport-like"/>
</dbReference>
<keyword evidence="5 7" id="KW-0472">Membrane</keyword>
<dbReference type="GeneID" id="81369345"/>
<evidence type="ECO:0000256" key="7">
    <source>
        <dbReference type="SAM" id="Phobius"/>
    </source>
</evidence>
<feature type="transmembrane region" description="Helical" evidence="7">
    <location>
        <begin position="179"/>
        <end position="203"/>
    </location>
</feature>
<dbReference type="SUPFAM" id="SSF103473">
    <property type="entry name" value="MFS general substrate transporter"/>
    <property type="match status" value="1"/>
</dbReference>
<reference evidence="9" key="2">
    <citation type="journal article" date="2023" name="IMA Fungus">
        <title>Comparative genomic study of the Penicillium genus elucidates a diverse pangenome and 15 lateral gene transfer events.</title>
        <authorList>
            <person name="Petersen C."/>
            <person name="Sorensen T."/>
            <person name="Nielsen M.R."/>
            <person name="Sondergaard T.E."/>
            <person name="Sorensen J.L."/>
            <person name="Fitzpatrick D.A."/>
            <person name="Frisvad J.C."/>
            <person name="Nielsen K.L."/>
        </authorList>
    </citation>
    <scope>NUCLEOTIDE SEQUENCE</scope>
    <source>
        <strain evidence="9">IBT 29677</strain>
    </source>
</reference>
<proteinExistence type="inferred from homology"/>
<dbReference type="PROSITE" id="PS50850">
    <property type="entry name" value="MFS"/>
    <property type="match status" value="1"/>
</dbReference>
<feature type="compositionally biased region" description="Basic and acidic residues" evidence="6">
    <location>
        <begin position="1"/>
        <end position="12"/>
    </location>
</feature>
<feature type="transmembrane region" description="Helical" evidence="7">
    <location>
        <begin position="215"/>
        <end position="234"/>
    </location>
</feature>
<protein>
    <submittedName>
        <fullName evidence="9">Mfs monosaccharide transporter protein</fullName>
    </submittedName>
</protein>
<dbReference type="RefSeq" id="XP_056489667.1">
    <property type="nucleotide sequence ID" value="XM_056630365.1"/>
</dbReference>
<dbReference type="InterPro" id="IPR005829">
    <property type="entry name" value="Sugar_transporter_CS"/>
</dbReference>
<sequence>MSNEDGPRERLDSGAPAIPCSEDEGSQMVTLKMILLSIWVSWAAWIGSFDNGFAGTVLIMPSFQKSFGHCEVTLDPNTGNRIEQCNLSTLQQSLINLSILFMCVGSVISGVCGSWIGRRTTIQIACVFNLVGAAGMLGTSGSFSSYIVCKCIGGIGIGQLYASSLVYGSECVVASKRGLLLGIYNIGLAMGNVTVSAVCAGSAKLESNNDWQWKTPIACQIPLALSLALGMFMFPESPRWLLLKGKEELARDSFAAFQSRGPNSVEVTKQVDEVLQYLEIERRNEKSASWSEIYRGTNLRRTTVSVLVLVSLPLTGIQFVAPYAAFFLEGVGIENPYLINAIVALCIFGGAFIGPFVLDYGGRRFAMLAGYGLMAISMLIFSSVSTALGADDPTAQSVVVAFLCIWAFIFGGFIGPSVWLSSAEMHSIRLRTYGQANTTFIYNIFAFGASFWTPYMLNPAYGNMGANVGYFYFGVTVSFVILVFFFVPETSRLTLEQIDDYFMSGRRAWSTSTKKNIALVRTGIPSEPKSGYSIGQSEAANNSSLTS</sequence>
<evidence type="ECO:0000256" key="6">
    <source>
        <dbReference type="SAM" id="MobiDB-lite"/>
    </source>
</evidence>
<dbReference type="Gene3D" id="1.20.1250.20">
    <property type="entry name" value="MFS general substrate transporter like domains"/>
    <property type="match status" value="1"/>
</dbReference>
<evidence type="ECO:0000256" key="2">
    <source>
        <dbReference type="ARBA" id="ARBA00010992"/>
    </source>
</evidence>
<evidence type="ECO:0000256" key="5">
    <source>
        <dbReference type="ARBA" id="ARBA00023136"/>
    </source>
</evidence>
<feature type="transmembrane region" description="Helical" evidence="7">
    <location>
        <begin position="94"/>
        <end position="115"/>
    </location>
</feature>
<evidence type="ECO:0000256" key="1">
    <source>
        <dbReference type="ARBA" id="ARBA00004141"/>
    </source>
</evidence>
<comment type="caution">
    <text evidence="9">The sequence shown here is derived from an EMBL/GenBank/DDBJ whole genome shotgun (WGS) entry which is preliminary data.</text>
</comment>
<dbReference type="OrthoDB" id="6133115at2759"/>
<feature type="transmembrane region" description="Helical" evidence="7">
    <location>
        <begin position="337"/>
        <end position="358"/>
    </location>
</feature>
<comment type="subcellular location">
    <subcellularLocation>
        <location evidence="1">Membrane</location>
        <topology evidence="1">Multi-pass membrane protein</topology>
    </subcellularLocation>
</comment>
<dbReference type="InterPro" id="IPR036259">
    <property type="entry name" value="MFS_trans_sf"/>
</dbReference>
<keyword evidence="3 7" id="KW-0812">Transmembrane</keyword>
<feature type="transmembrane region" description="Helical" evidence="7">
    <location>
        <begin position="440"/>
        <end position="457"/>
    </location>
</feature>
<feature type="transmembrane region" description="Helical" evidence="7">
    <location>
        <begin position="304"/>
        <end position="325"/>
    </location>
</feature>
<dbReference type="Pfam" id="PF00083">
    <property type="entry name" value="Sugar_tr"/>
    <property type="match status" value="1"/>
</dbReference>
<dbReference type="AlphaFoldDB" id="A0A9W9W2X7"/>
<dbReference type="Proteomes" id="UP001147747">
    <property type="component" value="Unassembled WGS sequence"/>
</dbReference>
<dbReference type="PANTHER" id="PTHR48022:SF2">
    <property type="entry name" value="PLASTIDIC GLUCOSE TRANSPORTER 4"/>
    <property type="match status" value="1"/>
</dbReference>
<comment type="similarity">
    <text evidence="2">Belongs to the major facilitator superfamily. Sugar transporter (TC 2.A.1.1) family.</text>
</comment>
<gene>
    <name evidence="9" type="ORF">N7509_005728</name>
</gene>
<accession>A0A9W9W2X7</accession>
<dbReference type="EMBL" id="JAPZBU010000006">
    <property type="protein sequence ID" value="KAJ5397615.1"/>
    <property type="molecule type" value="Genomic_DNA"/>
</dbReference>
<dbReference type="GO" id="GO:0016020">
    <property type="term" value="C:membrane"/>
    <property type="evidence" value="ECO:0007669"/>
    <property type="project" value="UniProtKB-SubCell"/>
</dbReference>
<evidence type="ECO:0000313" key="10">
    <source>
        <dbReference type="Proteomes" id="UP001147747"/>
    </source>
</evidence>
<feature type="transmembrane region" description="Helical" evidence="7">
    <location>
        <begin position="145"/>
        <end position="167"/>
    </location>
</feature>
<reference evidence="9" key="1">
    <citation type="submission" date="2022-12" db="EMBL/GenBank/DDBJ databases">
        <authorList>
            <person name="Petersen C."/>
        </authorList>
    </citation>
    <scope>NUCLEOTIDE SEQUENCE</scope>
    <source>
        <strain evidence="9">IBT 29677</strain>
    </source>
</reference>
<dbReference type="InterPro" id="IPR050360">
    <property type="entry name" value="MFS_Sugar_Transporters"/>
</dbReference>